<dbReference type="InterPro" id="IPR007197">
    <property type="entry name" value="rSAM"/>
</dbReference>
<dbReference type="PANTHER" id="PTHR43409:SF7">
    <property type="entry name" value="BLL1977 PROTEIN"/>
    <property type="match status" value="1"/>
</dbReference>
<feature type="domain" description="B12-binding" evidence="8">
    <location>
        <begin position="3"/>
        <end position="137"/>
    </location>
</feature>
<accession>A0A150XL95</accession>
<evidence type="ECO:0000256" key="7">
    <source>
        <dbReference type="ARBA" id="ARBA00023014"/>
    </source>
</evidence>
<dbReference type="PROSITE" id="PS51332">
    <property type="entry name" value="B12_BINDING"/>
    <property type="match status" value="1"/>
</dbReference>
<evidence type="ECO:0000256" key="6">
    <source>
        <dbReference type="ARBA" id="ARBA00023004"/>
    </source>
</evidence>
<dbReference type="InterPro" id="IPR023404">
    <property type="entry name" value="rSAM_horseshoe"/>
</dbReference>
<dbReference type="AlphaFoldDB" id="A0A150XL95"/>
<evidence type="ECO:0000313" key="10">
    <source>
        <dbReference type="EMBL" id="KYG79453.1"/>
    </source>
</evidence>
<dbReference type="SFLD" id="SFLDS00029">
    <property type="entry name" value="Radical_SAM"/>
    <property type="match status" value="1"/>
</dbReference>
<dbReference type="Gene3D" id="3.80.30.20">
    <property type="entry name" value="tm_1862 like domain"/>
    <property type="match status" value="1"/>
</dbReference>
<name>A0A150XL95_9BACT</name>
<evidence type="ECO:0000313" key="11">
    <source>
        <dbReference type="Proteomes" id="UP000075663"/>
    </source>
</evidence>
<feature type="domain" description="Radical SAM core" evidence="9">
    <location>
        <begin position="187"/>
        <end position="421"/>
    </location>
</feature>
<organism evidence="10 11">
    <name type="scientific">Roseivirga seohaensis</name>
    <dbReference type="NCBI Taxonomy" id="1914963"/>
    <lineage>
        <taxon>Bacteria</taxon>
        <taxon>Pseudomonadati</taxon>
        <taxon>Bacteroidota</taxon>
        <taxon>Cytophagia</taxon>
        <taxon>Cytophagales</taxon>
        <taxon>Roseivirgaceae</taxon>
        <taxon>Roseivirga</taxon>
    </lineage>
</organism>
<dbReference type="EMBL" id="LRPB01000049">
    <property type="protein sequence ID" value="KYG79453.1"/>
    <property type="molecule type" value="Genomic_DNA"/>
</dbReference>
<dbReference type="GO" id="GO:0031419">
    <property type="term" value="F:cobalamin binding"/>
    <property type="evidence" value="ECO:0007669"/>
    <property type="project" value="InterPro"/>
</dbReference>
<comment type="cofactor">
    <cofactor evidence="1">
        <name>[4Fe-4S] cluster</name>
        <dbReference type="ChEBI" id="CHEBI:49883"/>
    </cofactor>
</comment>
<comment type="caution">
    <text evidence="10">The sequence shown here is derived from an EMBL/GenBank/DDBJ whole genome shotgun (WGS) entry which is preliminary data.</text>
</comment>
<dbReference type="Pfam" id="PF04055">
    <property type="entry name" value="Radical_SAM"/>
    <property type="match status" value="1"/>
</dbReference>
<evidence type="ECO:0000256" key="2">
    <source>
        <dbReference type="ARBA" id="ARBA00022603"/>
    </source>
</evidence>
<dbReference type="Proteomes" id="UP000075663">
    <property type="component" value="Unassembled WGS sequence"/>
</dbReference>
<dbReference type="SFLD" id="SFLDG01082">
    <property type="entry name" value="B12-binding_domain_containing"/>
    <property type="match status" value="1"/>
</dbReference>
<dbReference type="InterPro" id="IPR006158">
    <property type="entry name" value="Cobalamin-bd"/>
</dbReference>
<keyword evidence="3" id="KW-0808">Transferase</keyword>
<dbReference type="GO" id="GO:0005829">
    <property type="term" value="C:cytosol"/>
    <property type="evidence" value="ECO:0007669"/>
    <property type="project" value="TreeGrafter"/>
</dbReference>
<sequence>MNKLLLFNPRSAKWKHRIPNSILQVGASIHGKFDYVFVDGNMEIDPWAKIEAYFKTGNFKYFGVTVMPGPQLKEAIPFTKRIRKEYPEIVNIWGGYFASNQYKVCLESGFVDVVINGPADDVFPRLLESIESGTSYEHIENLIFRNGNGEIVTTKKQGLLNQDELPDLPYDYLASFYPLKRYFGKTFLGKRTLSYHSSFGCPFTCSFCAVVPIYNARWKGKSAQKIYKDVKKLKDEYQIDAIEFHDNNFFTSRKRVVEFSELIMDDGISWWGEGRIDTLDQYKDEDLETMSKAGCRMIFCGAESGNDEVLKQMDKGGTQSSAQILAFAERMSKHNIIPEYSFVLGLPGKDETAVMDQIDKDIDFIKKVKKVNPNTEIIIYLYSPVPTEGSELHKQIIEEGFKFPEKLEDWLNPAWENFDLRKNPLTPWLTPQMIDKIKNFETVLNAYYPTVSDYRVTPFKRKVMRGVSGFRYKSNIYNYPYELKALQKYWLKYRQPEIEGFYQE</sequence>
<dbReference type="InterPro" id="IPR051198">
    <property type="entry name" value="BchE-like"/>
</dbReference>
<proteinExistence type="predicted"/>
<evidence type="ECO:0000256" key="5">
    <source>
        <dbReference type="ARBA" id="ARBA00022723"/>
    </source>
</evidence>
<dbReference type="PROSITE" id="PS51918">
    <property type="entry name" value="RADICAL_SAM"/>
    <property type="match status" value="1"/>
</dbReference>
<evidence type="ECO:0000256" key="3">
    <source>
        <dbReference type="ARBA" id="ARBA00022679"/>
    </source>
</evidence>
<evidence type="ECO:0000256" key="1">
    <source>
        <dbReference type="ARBA" id="ARBA00001966"/>
    </source>
</evidence>
<dbReference type="SMART" id="SM00729">
    <property type="entry name" value="Elp3"/>
    <property type="match status" value="1"/>
</dbReference>
<dbReference type="SFLD" id="SFLDG01123">
    <property type="entry name" value="methyltransferase_(Class_B)"/>
    <property type="match status" value="1"/>
</dbReference>
<evidence type="ECO:0000259" key="8">
    <source>
        <dbReference type="PROSITE" id="PS51332"/>
    </source>
</evidence>
<dbReference type="SUPFAM" id="SSF102114">
    <property type="entry name" value="Radical SAM enzymes"/>
    <property type="match status" value="1"/>
</dbReference>
<dbReference type="InterPro" id="IPR058240">
    <property type="entry name" value="rSAM_sf"/>
</dbReference>
<dbReference type="GO" id="GO:0046872">
    <property type="term" value="F:metal ion binding"/>
    <property type="evidence" value="ECO:0007669"/>
    <property type="project" value="UniProtKB-KW"/>
</dbReference>
<keyword evidence="5" id="KW-0479">Metal-binding</keyword>
<dbReference type="Gene3D" id="3.40.50.280">
    <property type="entry name" value="Cobalamin-binding domain"/>
    <property type="match status" value="1"/>
</dbReference>
<keyword evidence="7" id="KW-0411">Iron-sulfur</keyword>
<keyword evidence="4" id="KW-0949">S-adenosyl-L-methionine</keyword>
<dbReference type="InterPro" id="IPR006638">
    <property type="entry name" value="Elp3/MiaA/NifB-like_rSAM"/>
</dbReference>
<gene>
    <name evidence="10" type="ORF">AWW67_13875</name>
</gene>
<dbReference type="InterPro" id="IPR034466">
    <property type="entry name" value="Methyltransferase_Class_B"/>
</dbReference>
<reference evidence="10 11" key="1">
    <citation type="submission" date="2016-01" db="EMBL/GenBank/DDBJ databases">
        <title>Genome sequencing of Roseivirga seohaensis SW-152.</title>
        <authorList>
            <person name="Selvaratnam C."/>
            <person name="Thevarajoo S."/>
            <person name="Goh K.M."/>
            <person name="Ee R."/>
            <person name="Chan K.-G."/>
            <person name="Chong C.S."/>
        </authorList>
    </citation>
    <scope>NUCLEOTIDE SEQUENCE [LARGE SCALE GENOMIC DNA]</scope>
    <source>
        <strain evidence="10 11">SW-152</strain>
    </source>
</reference>
<dbReference type="STRING" id="1914963.AWW67_13875"/>
<protein>
    <submittedName>
        <fullName evidence="10">Radical SAM protein</fullName>
    </submittedName>
</protein>
<dbReference type="GO" id="GO:0051539">
    <property type="term" value="F:4 iron, 4 sulfur cluster binding"/>
    <property type="evidence" value="ECO:0007669"/>
    <property type="project" value="UniProtKB-KW"/>
</dbReference>
<dbReference type="RefSeq" id="WP_062303623.1">
    <property type="nucleotide sequence ID" value="NZ_LRPB01000049.1"/>
</dbReference>
<keyword evidence="6" id="KW-0408">Iron</keyword>
<keyword evidence="2" id="KW-0489">Methyltransferase</keyword>
<dbReference type="PANTHER" id="PTHR43409">
    <property type="entry name" value="ANAEROBIC MAGNESIUM-PROTOPORPHYRIN IX MONOMETHYL ESTER CYCLASE-RELATED"/>
    <property type="match status" value="1"/>
</dbReference>
<evidence type="ECO:0000259" key="9">
    <source>
        <dbReference type="PROSITE" id="PS51918"/>
    </source>
</evidence>
<dbReference type="GO" id="GO:0003824">
    <property type="term" value="F:catalytic activity"/>
    <property type="evidence" value="ECO:0007669"/>
    <property type="project" value="InterPro"/>
</dbReference>
<evidence type="ECO:0000256" key="4">
    <source>
        <dbReference type="ARBA" id="ARBA00022691"/>
    </source>
</evidence>